<dbReference type="GO" id="GO:0003676">
    <property type="term" value="F:nucleic acid binding"/>
    <property type="evidence" value="ECO:0007669"/>
    <property type="project" value="InterPro"/>
</dbReference>
<dbReference type="Gene3D" id="3.30.420.10">
    <property type="entry name" value="Ribonuclease H-like superfamily/Ribonuclease H"/>
    <property type="match status" value="1"/>
</dbReference>
<evidence type="ECO:0000313" key="2">
    <source>
        <dbReference type="EMBL" id="MCH83571.1"/>
    </source>
</evidence>
<dbReference type="Pfam" id="PF13456">
    <property type="entry name" value="RVT_3"/>
    <property type="match status" value="1"/>
</dbReference>
<dbReference type="InterPro" id="IPR044730">
    <property type="entry name" value="RNase_H-like_dom_plant"/>
</dbReference>
<dbReference type="AlphaFoldDB" id="A0A392M8G1"/>
<dbReference type="GO" id="GO:0004523">
    <property type="term" value="F:RNA-DNA hybrid ribonuclease activity"/>
    <property type="evidence" value="ECO:0007669"/>
    <property type="project" value="InterPro"/>
</dbReference>
<gene>
    <name evidence="2" type="ORF">A2U01_0004397</name>
</gene>
<dbReference type="PANTHER" id="PTHR47723:SF19">
    <property type="entry name" value="POLYNUCLEOTIDYL TRANSFERASE, RIBONUCLEASE H-LIKE SUPERFAMILY PROTEIN"/>
    <property type="match status" value="1"/>
</dbReference>
<proteinExistence type="predicted"/>
<dbReference type="Proteomes" id="UP000265520">
    <property type="component" value="Unassembled WGS sequence"/>
</dbReference>
<evidence type="ECO:0000313" key="3">
    <source>
        <dbReference type="Proteomes" id="UP000265520"/>
    </source>
</evidence>
<name>A0A392M8G1_9FABA</name>
<feature type="non-terminal residue" evidence="2">
    <location>
        <position position="1"/>
    </location>
</feature>
<evidence type="ECO:0000259" key="1">
    <source>
        <dbReference type="Pfam" id="PF13456"/>
    </source>
</evidence>
<dbReference type="SUPFAM" id="SSF53098">
    <property type="entry name" value="Ribonuclease H-like"/>
    <property type="match status" value="1"/>
</dbReference>
<dbReference type="PANTHER" id="PTHR47723">
    <property type="entry name" value="OS05G0353850 PROTEIN"/>
    <property type="match status" value="1"/>
</dbReference>
<dbReference type="EMBL" id="LXQA010005413">
    <property type="protein sequence ID" value="MCH83571.1"/>
    <property type="molecule type" value="Genomic_DNA"/>
</dbReference>
<reference evidence="2 3" key="1">
    <citation type="journal article" date="2018" name="Front. Plant Sci.">
        <title>Red Clover (Trifolium pratense) and Zigzag Clover (T. medium) - A Picture of Genomic Similarities and Differences.</title>
        <authorList>
            <person name="Dluhosova J."/>
            <person name="Istvanek J."/>
            <person name="Nedelnik J."/>
            <person name="Repkova J."/>
        </authorList>
    </citation>
    <scope>NUCLEOTIDE SEQUENCE [LARGE SCALE GENOMIC DNA]</scope>
    <source>
        <strain evidence="3">cv. 10/8</strain>
        <tissue evidence="2">Leaf</tissue>
    </source>
</reference>
<feature type="domain" description="RNase H type-1" evidence="1">
    <location>
        <begin position="2"/>
        <end position="74"/>
    </location>
</feature>
<organism evidence="2 3">
    <name type="scientific">Trifolium medium</name>
    <dbReference type="NCBI Taxonomy" id="97028"/>
    <lineage>
        <taxon>Eukaryota</taxon>
        <taxon>Viridiplantae</taxon>
        <taxon>Streptophyta</taxon>
        <taxon>Embryophyta</taxon>
        <taxon>Tracheophyta</taxon>
        <taxon>Spermatophyta</taxon>
        <taxon>Magnoliopsida</taxon>
        <taxon>eudicotyledons</taxon>
        <taxon>Gunneridae</taxon>
        <taxon>Pentapetalae</taxon>
        <taxon>rosids</taxon>
        <taxon>fabids</taxon>
        <taxon>Fabales</taxon>
        <taxon>Fabaceae</taxon>
        <taxon>Papilionoideae</taxon>
        <taxon>50 kb inversion clade</taxon>
        <taxon>NPAAA clade</taxon>
        <taxon>Hologalegina</taxon>
        <taxon>IRL clade</taxon>
        <taxon>Trifolieae</taxon>
        <taxon>Trifolium</taxon>
    </lineage>
</organism>
<dbReference type="CDD" id="cd06222">
    <property type="entry name" value="RNase_H_like"/>
    <property type="match status" value="1"/>
</dbReference>
<accession>A0A392M8G1</accession>
<dbReference type="InterPro" id="IPR036397">
    <property type="entry name" value="RNaseH_sf"/>
</dbReference>
<comment type="caution">
    <text evidence="2">The sequence shown here is derived from an EMBL/GenBank/DDBJ whole genome shotgun (WGS) entry which is preliminary data.</text>
</comment>
<dbReference type="InterPro" id="IPR053151">
    <property type="entry name" value="RNase_H-like"/>
</dbReference>
<dbReference type="InterPro" id="IPR002156">
    <property type="entry name" value="RNaseH_domain"/>
</dbReference>
<sequence length="109" mass="11997">YHGLALAKNHGLRKEIIESDALEAINMIQGGVPSSSIYYHSFRQIIENSCVVGDVKLTHVVREANQAVDALAKHGLNLDSELNIFHIVPDFFVDCLRSDSLGVACSRFS</sequence>
<protein>
    <submittedName>
        <fullName evidence="2">Ribonuclease H protein</fullName>
    </submittedName>
</protein>
<keyword evidence="3" id="KW-1185">Reference proteome</keyword>
<dbReference type="InterPro" id="IPR012337">
    <property type="entry name" value="RNaseH-like_sf"/>
</dbReference>